<dbReference type="GO" id="GO:0043565">
    <property type="term" value="F:sequence-specific DNA binding"/>
    <property type="evidence" value="ECO:0007669"/>
    <property type="project" value="InterPro"/>
</dbReference>
<feature type="non-terminal residue" evidence="8">
    <location>
        <position position="488"/>
    </location>
</feature>
<accession>K5WTJ3</accession>
<dbReference type="GO" id="GO:0006355">
    <property type="term" value="P:regulation of DNA-templated transcription"/>
    <property type="evidence" value="ECO:0007669"/>
    <property type="project" value="InterPro"/>
</dbReference>
<evidence type="ECO:0000256" key="2">
    <source>
        <dbReference type="ARBA" id="ARBA00022771"/>
    </source>
</evidence>
<dbReference type="Pfam" id="PF00320">
    <property type="entry name" value="GATA"/>
    <property type="match status" value="1"/>
</dbReference>
<feature type="region of interest" description="Disordered" evidence="5">
    <location>
        <begin position="271"/>
        <end position="290"/>
    </location>
</feature>
<evidence type="ECO:0000313" key="8">
    <source>
        <dbReference type="EMBL" id="EKM78736.1"/>
    </source>
</evidence>
<dbReference type="GeneID" id="18828946"/>
<reference evidence="9" key="1">
    <citation type="journal article" date="2012" name="Proc. Natl. Acad. Sci. U.S.A.">
        <title>Genome sequence of the button mushroom Agaricus bisporus reveals mechanisms governing adaptation to a humic-rich ecological niche.</title>
        <authorList>
            <person name="Morin E."/>
            <person name="Kohler A."/>
            <person name="Baker A.R."/>
            <person name="Foulongne-Oriol M."/>
            <person name="Lombard V."/>
            <person name="Nagy L.G."/>
            <person name="Ohm R.A."/>
            <person name="Patyshakuliyeva A."/>
            <person name="Brun A."/>
            <person name="Aerts A.L."/>
            <person name="Bailey A.M."/>
            <person name="Billette C."/>
            <person name="Coutinho P.M."/>
            <person name="Deakin G."/>
            <person name="Doddapaneni H."/>
            <person name="Floudas D."/>
            <person name="Grimwood J."/>
            <person name="Hilden K."/>
            <person name="Kuees U."/>
            <person name="LaButti K.M."/>
            <person name="Lapidus A."/>
            <person name="Lindquist E.A."/>
            <person name="Lucas S.M."/>
            <person name="Murat C."/>
            <person name="Riley R.W."/>
            <person name="Salamov A.A."/>
            <person name="Schmutz J."/>
            <person name="Subramanian V."/>
            <person name="Woesten H.A.B."/>
            <person name="Xu J."/>
            <person name="Eastwood D.C."/>
            <person name="Foster G.D."/>
            <person name="Sonnenberg A.S."/>
            <person name="Cullen D."/>
            <person name="de Vries R.P."/>
            <person name="Lundell T."/>
            <person name="Hibbett D.S."/>
            <person name="Henrissat B."/>
            <person name="Burton K.S."/>
            <person name="Kerrigan R.W."/>
            <person name="Challen M.P."/>
            <person name="Grigoriev I.V."/>
            <person name="Martin F."/>
        </authorList>
    </citation>
    <scope>NUCLEOTIDE SEQUENCE [LARGE SCALE GENOMIC DNA]</scope>
    <source>
        <strain evidence="9">JB137-S8 / ATCC MYA-4627 / FGSC 10392</strain>
    </source>
</reference>
<dbReference type="SUPFAM" id="SSF57716">
    <property type="entry name" value="Glucocorticoid receptor-like (DNA-binding domain)"/>
    <property type="match status" value="1"/>
</dbReference>
<feature type="non-terminal residue" evidence="8">
    <location>
        <position position="1"/>
    </location>
</feature>
<dbReference type="InterPro" id="IPR051140">
    <property type="entry name" value="GATA_TF"/>
</dbReference>
<dbReference type="SUPFAM" id="SSF55785">
    <property type="entry name" value="PYP-like sensor domain (PAS domain)"/>
    <property type="match status" value="1"/>
</dbReference>
<dbReference type="PANTHER" id="PTHR45658:SF18">
    <property type="entry name" value="PROTEIN GAT2"/>
    <property type="match status" value="1"/>
</dbReference>
<name>K5WTJ3_AGABU</name>
<evidence type="ECO:0000256" key="1">
    <source>
        <dbReference type="ARBA" id="ARBA00022723"/>
    </source>
</evidence>
<feature type="compositionally biased region" description="Polar residues" evidence="5">
    <location>
        <begin position="311"/>
        <end position="385"/>
    </location>
</feature>
<dbReference type="PROSITE" id="PS00344">
    <property type="entry name" value="GATA_ZN_FINGER_1"/>
    <property type="match status" value="1"/>
</dbReference>
<dbReference type="InterPro" id="IPR013088">
    <property type="entry name" value="Znf_NHR/GATA"/>
</dbReference>
<dbReference type="HOGENOM" id="CLU_016009_0_0_1"/>
<dbReference type="PANTHER" id="PTHR45658">
    <property type="entry name" value="GATA TRANSCRIPTION FACTOR"/>
    <property type="match status" value="1"/>
</dbReference>
<protein>
    <recommendedName>
        <fullName evidence="10">GATA-type domain-containing protein</fullName>
    </recommendedName>
</protein>
<organism evidence="8 9">
    <name type="scientific">Agaricus bisporus var. burnettii (strain JB137-S8 / ATCC MYA-4627 / FGSC 10392)</name>
    <name type="common">White button mushroom</name>
    <dbReference type="NCBI Taxonomy" id="597362"/>
    <lineage>
        <taxon>Eukaryota</taxon>
        <taxon>Fungi</taxon>
        <taxon>Dikarya</taxon>
        <taxon>Basidiomycota</taxon>
        <taxon>Agaricomycotina</taxon>
        <taxon>Agaricomycetes</taxon>
        <taxon>Agaricomycetidae</taxon>
        <taxon>Agaricales</taxon>
        <taxon>Agaricineae</taxon>
        <taxon>Agaricaceae</taxon>
        <taxon>Agaricus</taxon>
    </lineage>
</organism>
<dbReference type="OrthoDB" id="2162994at2759"/>
<dbReference type="OMA" id="VGQTRCY"/>
<dbReference type="PROSITE" id="PS50112">
    <property type="entry name" value="PAS"/>
    <property type="match status" value="1"/>
</dbReference>
<dbReference type="InterPro" id="IPR035965">
    <property type="entry name" value="PAS-like_dom_sf"/>
</dbReference>
<dbReference type="Gene3D" id="3.30.450.20">
    <property type="entry name" value="PAS domain"/>
    <property type="match status" value="1"/>
</dbReference>
<keyword evidence="2 4" id="KW-0863">Zinc-finger</keyword>
<dbReference type="InterPro" id="IPR000679">
    <property type="entry name" value="Znf_GATA"/>
</dbReference>
<dbReference type="SMART" id="SM00401">
    <property type="entry name" value="ZnF_GATA"/>
    <property type="match status" value="1"/>
</dbReference>
<sequence>DWALLSTDLQFIYLDPVLAHHLEAEAESLVGNSLLSFVHPDEQASAKTDLRSVLESRTLHGSVTRVRFSRLSKIRRQLGHTGPPQTWSEEDKLAVDANYMAVDIVINWAAEGLVLCFIHATVDLDPQSDNDELNKSHWTNWCGTPYMPPEQIQLLFQRLLMCVPQQSPSNTHTRIFQILANQPRRQLLLSWPPDQGNGFTGRDFAKLVENAELAAGPQKGNDAKTSCTRRRAHFDFFPLMLGSVIFACHKVESSMRSTSTNSTPMEHQLAYDVDNSPNYPPSSAPPYYDSSTSYSLNPTYNQGYLAHQSIPISRSPPTYPSSRWPQTHQNQNYSTTQPLPTQQHWTPSPTHTITSLPPHTHTSQSMSNNNNRPGPYSNTLTSGPSWQAPPGGYEDVVPPPKRRISPGSVKGGGQYNPATSSGRGTGNRPSGILECSSCGATASPEWRKGPSGKKELCNACGLRYARSRAKKDGGAGGPGQGRKKKAEK</sequence>
<evidence type="ECO:0000256" key="5">
    <source>
        <dbReference type="SAM" id="MobiDB-lite"/>
    </source>
</evidence>
<dbReference type="InterPro" id="IPR000014">
    <property type="entry name" value="PAS"/>
</dbReference>
<dbReference type="GO" id="GO:0008270">
    <property type="term" value="F:zinc ion binding"/>
    <property type="evidence" value="ECO:0007669"/>
    <property type="project" value="UniProtKB-KW"/>
</dbReference>
<dbReference type="CDD" id="cd00202">
    <property type="entry name" value="ZnF_GATA"/>
    <property type="match status" value="1"/>
</dbReference>
<evidence type="ECO:0000259" key="6">
    <source>
        <dbReference type="PROSITE" id="PS50112"/>
    </source>
</evidence>
<evidence type="ECO:0000259" key="7">
    <source>
        <dbReference type="PROSITE" id="PS50114"/>
    </source>
</evidence>
<dbReference type="EMBL" id="JH971391">
    <property type="protein sequence ID" value="EKM78736.1"/>
    <property type="molecule type" value="Genomic_DNA"/>
</dbReference>
<dbReference type="InParanoid" id="K5WTJ3"/>
<dbReference type="KEGG" id="abp:AGABI1DRAFT29371"/>
<keyword evidence="3" id="KW-0862">Zinc</keyword>
<keyword evidence="1" id="KW-0479">Metal-binding</keyword>
<feature type="region of interest" description="Disordered" evidence="5">
    <location>
        <begin position="467"/>
        <end position="488"/>
    </location>
</feature>
<dbReference type="Gene3D" id="3.30.50.10">
    <property type="entry name" value="Erythroid Transcription Factor GATA-1, subunit A"/>
    <property type="match status" value="1"/>
</dbReference>
<dbReference type="PROSITE" id="PS50114">
    <property type="entry name" value="GATA_ZN_FINGER_2"/>
    <property type="match status" value="1"/>
</dbReference>
<feature type="domain" description="GATA-type" evidence="7">
    <location>
        <begin position="429"/>
        <end position="464"/>
    </location>
</feature>
<gene>
    <name evidence="8" type="ORF">AGABI1DRAFT_29371</name>
</gene>
<feature type="region of interest" description="Disordered" evidence="5">
    <location>
        <begin position="311"/>
        <end position="429"/>
    </location>
</feature>
<dbReference type="AlphaFoldDB" id="K5WTJ3"/>
<evidence type="ECO:0008006" key="10">
    <source>
        <dbReference type="Google" id="ProtNLM"/>
    </source>
</evidence>
<dbReference type="Proteomes" id="UP000008493">
    <property type="component" value="Unassembled WGS sequence"/>
</dbReference>
<keyword evidence="9" id="KW-1185">Reference proteome</keyword>
<feature type="domain" description="PAS" evidence="6">
    <location>
        <begin position="1"/>
        <end position="57"/>
    </location>
</feature>
<evidence type="ECO:0000313" key="9">
    <source>
        <dbReference type="Proteomes" id="UP000008493"/>
    </source>
</evidence>
<dbReference type="eggNOG" id="KOG1601">
    <property type="taxonomic scope" value="Eukaryota"/>
</dbReference>
<proteinExistence type="predicted"/>
<evidence type="ECO:0000256" key="4">
    <source>
        <dbReference type="PROSITE-ProRule" id="PRU00094"/>
    </source>
</evidence>
<dbReference type="RefSeq" id="XP_007330317.1">
    <property type="nucleotide sequence ID" value="XM_007330255.1"/>
</dbReference>
<evidence type="ECO:0000256" key="3">
    <source>
        <dbReference type="ARBA" id="ARBA00022833"/>
    </source>
</evidence>